<feature type="compositionally biased region" description="Low complexity" evidence="1">
    <location>
        <begin position="10"/>
        <end position="19"/>
    </location>
</feature>
<feature type="compositionally biased region" description="Low complexity" evidence="1">
    <location>
        <begin position="50"/>
        <end position="75"/>
    </location>
</feature>
<feature type="region of interest" description="Disordered" evidence="1">
    <location>
        <begin position="1"/>
        <end position="75"/>
    </location>
</feature>
<accession>A0A7S1QE94</accession>
<feature type="region of interest" description="Disordered" evidence="1">
    <location>
        <begin position="106"/>
        <end position="150"/>
    </location>
</feature>
<proteinExistence type="predicted"/>
<protein>
    <submittedName>
        <fullName evidence="2">Uncharacterized protein</fullName>
    </submittedName>
</protein>
<dbReference type="AlphaFoldDB" id="A0A7S1QE94"/>
<evidence type="ECO:0000313" key="2">
    <source>
        <dbReference type="EMBL" id="CAD9134739.1"/>
    </source>
</evidence>
<organism evidence="2">
    <name type="scientific">Alexandrium catenella</name>
    <name type="common">Red tide dinoflagellate</name>
    <name type="synonym">Gonyaulax catenella</name>
    <dbReference type="NCBI Taxonomy" id="2925"/>
    <lineage>
        <taxon>Eukaryota</taxon>
        <taxon>Sar</taxon>
        <taxon>Alveolata</taxon>
        <taxon>Dinophyceae</taxon>
        <taxon>Gonyaulacales</taxon>
        <taxon>Pyrocystaceae</taxon>
        <taxon>Alexandrium</taxon>
    </lineage>
</organism>
<gene>
    <name evidence="2" type="ORF">ACAT0790_LOCUS23900</name>
</gene>
<feature type="compositionally biased region" description="Basic and acidic residues" evidence="1">
    <location>
        <begin position="107"/>
        <end position="118"/>
    </location>
</feature>
<name>A0A7S1QE94_ALECA</name>
<dbReference type="EMBL" id="HBGE01039733">
    <property type="protein sequence ID" value="CAD9134739.1"/>
    <property type="molecule type" value="Transcribed_RNA"/>
</dbReference>
<evidence type="ECO:0000256" key="1">
    <source>
        <dbReference type="SAM" id="MobiDB-lite"/>
    </source>
</evidence>
<reference evidence="2" key="1">
    <citation type="submission" date="2021-01" db="EMBL/GenBank/DDBJ databases">
        <authorList>
            <person name="Corre E."/>
            <person name="Pelletier E."/>
            <person name="Niang G."/>
            <person name="Scheremetjew M."/>
            <person name="Finn R."/>
            <person name="Kale V."/>
            <person name="Holt S."/>
            <person name="Cochrane G."/>
            <person name="Meng A."/>
            <person name="Brown T."/>
            <person name="Cohen L."/>
        </authorList>
    </citation>
    <scope>NUCLEOTIDE SEQUENCE</scope>
    <source>
        <strain evidence="2">OF101</strain>
    </source>
</reference>
<sequence length="177" mass="17934">MGCANGKSAPPSSGGQPSGARQDGAAQSKTLLARSGSGGKSPCQKDTALDADAATAGSPVPAEEPAEAAPPETVVPVAAPAADVAGAADIQCREEAVVSSAAIATDDLVRPLSERDGLHNPASAVGRRRKRKGTPWPGKGGNPLEPLPPDEADARWWLLALPQCCTACHEVEEDLDD</sequence>